<sequence>MTDIKLGYRDTQSQVLRWFTAYAPYKAKGLGRFTGFWTLQNADTFALYALARYVQQALGNIYPHLPLAPRPPSGVTYPGLEYQGYEIYQNGTGTLVGEDSPVFEGWDVYNPCAVGDSPAATEAGACMTMTGFHVESDYPSIYLSS</sequence>
<name>A0A0U5GVR0_ASPCI</name>
<dbReference type="Proteomes" id="UP000054771">
    <property type="component" value="Unassembled WGS sequence"/>
</dbReference>
<accession>A0A0U5GVR0</accession>
<evidence type="ECO:0000313" key="2">
    <source>
        <dbReference type="Proteomes" id="UP000054771"/>
    </source>
</evidence>
<proteinExistence type="predicted"/>
<organism evidence="1 2">
    <name type="scientific">Aspergillus calidoustus</name>
    <dbReference type="NCBI Taxonomy" id="454130"/>
    <lineage>
        <taxon>Eukaryota</taxon>
        <taxon>Fungi</taxon>
        <taxon>Dikarya</taxon>
        <taxon>Ascomycota</taxon>
        <taxon>Pezizomycotina</taxon>
        <taxon>Eurotiomycetes</taxon>
        <taxon>Eurotiomycetidae</taxon>
        <taxon>Eurotiales</taxon>
        <taxon>Aspergillaceae</taxon>
        <taxon>Aspergillus</taxon>
        <taxon>Aspergillus subgen. Nidulantes</taxon>
    </lineage>
</organism>
<dbReference type="OrthoDB" id="1896086at2759"/>
<dbReference type="EMBL" id="CDMC01000007">
    <property type="protein sequence ID" value="CEN62884.1"/>
    <property type="molecule type" value="Genomic_DNA"/>
</dbReference>
<reference evidence="2" key="1">
    <citation type="journal article" date="2016" name="Genome Announc.">
        <title>Draft genome sequences of fungus Aspergillus calidoustus.</title>
        <authorList>
            <person name="Horn F."/>
            <person name="Linde J."/>
            <person name="Mattern D.J."/>
            <person name="Walther G."/>
            <person name="Guthke R."/>
            <person name="Scherlach K."/>
            <person name="Martin K."/>
            <person name="Brakhage A.A."/>
            <person name="Petzke L."/>
            <person name="Valiante V."/>
        </authorList>
    </citation>
    <scope>NUCLEOTIDE SEQUENCE [LARGE SCALE GENOMIC DNA]</scope>
    <source>
        <strain evidence="2">SF006504</strain>
    </source>
</reference>
<dbReference type="AlphaFoldDB" id="A0A0U5GVR0"/>
<protein>
    <submittedName>
        <fullName evidence="1">Uncharacterized protein</fullName>
    </submittedName>
</protein>
<evidence type="ECO:0000313" key="1">
    <source>
        <dbReference type="EMBL" id="CEN62884.1"/>
    </source>
</evidence>
<keyword evidence="2" id="KW-1185">Reference proteome</keyword>
<gene>
    <name evidence="1" type="ORF">ASPCAL09513</name>
</gene>